<feature type="binding site" evidence="10">
    <location>
        <begin position="152"/>
        <end position="155"/>
    </location>
    <ligand>
        <name>substrate</name>
    </ligand>
</feature>
<name>A0A0R2GAB4_9LACO</name>
<dbReference type="STRING" id="1123500.GCA_000420365_00035"/>
<dbReference type="FunFam" id="3.90.950.10:FF:000001">
    <property type="entry name" value="dITP/XTP pyrophosphatase"/>
    <property type="match status" value="1"/>
</dbReference>
<keyword evidence="5 10" id="KW-0378">Hydrolase</keyword>
<dbReference type="GO" id="GO:0009117">
    <property type="term" value="P:nucleotide metabolic process"/>
    <property type="evidence" value="ECO:0007669"/>
    <property type="project" value="UniProtKB-KW"/>
</dbReference>
<accession>A0A0R2GAB4</accession>
<gene>
    <name evidence="12" type="ORF">IV68_GL000469</name>
</gene>
<evidence type="ECO:0000256" key="9">
    <source>
        <dbReference type="ARBA" id="ARBA00052017"/>
    </source>
</evidence>
<dbReference type="InterPro" id="IPR020922">
    <property type="entry name" value="dITP/XTP_pyrophosphatase"/>
</dbReference>
<evidence type="ECO:0000256" key="11">
    <source>
        <dbReference type="RuleBase" id="RU003781"/>
    </source>
</evidence>
<dbReference type="RefSeq" id="WP_022790838.1">
    <property type="nucleotide sequence ID" value="NZ_ATUU01000001.1"/>
</dbReference>
<dbReference type="FunCoup" id="A0A0R2GAB4">
    <property type="interactions" value="301"/>
</dbReference>
<dbReference type="EMBL" id="JQAX01000001">
    <property type="protein sequence ID" value="KRN33661.1"/>
    <property type="molecule type" value="Genomic_DNA"/>
</dbReference>
<feature type="binding site" evidence="10">
    <location>
        <position position="175"/>
    </location>
    <ligand>
        <name>substrate</name>
    </ligand>
</feature>
<dbReference type="InParanoid" id="A0A0R2GAB4"/>
<dbReference type="OrthoDB" id="9807456at2"/>
<dbReference type="NCBIfam" id="NF011397">
    <property type="entry name" value="PRK14822.1"/>
    <property type="match status" value="1"/>
</dbReference>
<evidence type="ECO:0000256" key="4">
    <source>
        <dbReference type="ARBA" id="ARBA00022741"/>
    </source>
</evidence>
<proteinExistence type="inferred from homology"/>
<dbReference type="AlphaFoldDB" id="A0A0R2GAB4"/>
<sequence>MQEILFASRNEGKIKEFQRFLAPFGIKVRALPELKDVPSIQEDGATFLENARIKAQTIMDYYHLPVVAEDGGLMVKALAGAPGVHSARYAGDHDDVANNAKLLSALSGLPTSERTAAFYAVIVALKPNGDELIADGQVDGRILTQPQGEDGFGYDPLFFYPPFDKTMAEMTLDEKNAISHRGRALTNFMQQLPTWLED</sequence>
<comment type="subunit">
    <text evidence="2 10">Homodimer.</text>
</comment>
<evidence type="ECO:0000256" key="2">
    <source>
        <dbReference type="ARBA" id="ARBA00011738"/>
    </source>
</evidence>
<dbReference type="PANTHER" id="PTHR11067:SF9">
    <property type="entry name" value="INOSINE TRIPHOSPHATE PYROPHOSPHATASE"/>
    <property type="match status" value="1"/>
</dbReference>
<feature type="binding site" evidence="10">
    <location>
        <begin position="8"/>
        <end position="13"/>
    </location>
    <ligand>
        <name>substrate</name>
    </ligand>
</feature>
<feature type="active site" description="Proton acceptor" evidence="10">
    <location>
        <position position="70"/>
    </location>
</feature>
<comment type="caution">
    <text evidence="10">Lacks conserved residue(s) required for the propagation of feature annotation.</text>
</comment>
<protein>
    <recommendedName>
        <fullName evidence="10">dITP/XTP pyrophosphatase</fullName>
        <ecNumber evidence="10">3.6.1.66</ecNumber>
    </recommendedName>
    <alternativeName>
        <fullName evidence="10">Non-canonical purine NTP pyrophosphatase</fullName>
    </alternativeName>
    <alternativeName>
        <fullName evidence="10">Non-standard purine NTP pyrophosphatase</fullName>
    </alternativeName>
    <alternativeName>
        <fullName evidence="10">Nucleoside-triphosphate diphosphatase</fullName>
    </alternativeName>
    <alternativeName>
        <fullName evidence="10">Nucleoside-triphosphate pyrophosphatase</fullName>
        <shortName evidence="10">NTPase</shortName>
    </alternativeName>
</protein>
<dbReference type="PATRIC" id="fig|1123500.6.peg.470"/>
<dbReference type="SUPFAM" id="SSF52972">
    <property type="entry name" value="ITPase-like"/>
    <property type="match status" value="1"/>
</dbReference>
<dbReference type="eggNOG" id="COG0127">
    <property type="taxonomic scope" value="Bacteria"/>
</dbReference>
<dbReference type="GO" id="GO:0035870">
    <property type="term" value="F:dITP diphosphatase activity"/>
    <property type="evidence" value="ECO:0007669"/>
    <property type="project" value="UniProtKB-UniRule"/>
</dbReference>
<keyword evidence="4 10" id="KW-0547">Nucleotide-binding</keyword>
<dbReference type="Pfam" id="PF01725">
    <property type="entry name" value="Ham1p_like"/>
    <property type="match status" value="1"/>
</dbReference>
<organism evidence="12 13">
    <name type="scientific">Weissella halotolerans DSM 20190</name>
    <dbReference type="NCBI Taxonomy" id="1123500"/>
    <lineage>
        <taxon>Bacteria</taxon>
        <taxon>Bacillati</taxon>
        <taxon>Bacillota</taxon>
        <taxon>Bacilli</taxon>
        <taxon>Lactobacillales</taxon>
        <taxon>Lactobacillaceae</taxon>
        <taxon>Weissella</taxon>
    </lineage>
</organism>
<evidence type="ECO:0000313" key="13">
    <source>
        <dbReference type="Proteomes" id="UP000051296"/>
    </source>
</evidence>
<dbReference type="GO" id="GO:0005829">
    <property type="term" value="C:cytosol"/>
    <property type="evidence" value="ECO:0007669"/>
    <property type="project" value="TreeGrafter"/>
</dbReference>
<feature type="binding site" evidence="10">
    <location>
        <begin position="180"/>
        <end position="181"/>
    </location>
    <ligand>
        <name>substrate</name>
    </ligand>
</feature>
<reference evidence="12 13" key="1">
    <citation type="journal article" date="2015" name="Genome Announc.">
        <title>Expanding the biotechnology potential of lactobacilli through comparative genomics of 213 strains and associated genera.</title>
        <authorList>
            <person name="Sun Z."/>
            <person name="Harris H.M."/>
            <person name="McCann A."/>
            <person name="Guo C."/>
            <person name="Argimon S."/>
            <person name="Zhang W."/>
            <person name="Yang X."/>
            <person name="Jeffery I.B."/>
            <person name="Cooney J.C."/>
            <person name="Kagawa T.F."/>
            <person name="Liu W."/>
            <person name="Song Y."/>
            <person name="Salvetti E."/>
            <person name="Wrobel A."/>
            <person name="Rasinkangas P."/>
            <person name="Parkhill J."/>
            <person name="Rea M.C."/>
            <person name="O'Sullivan O."/>
            <person name="Ritari J."/>
            <person name="Douillard F.P."/>
            <person name="Paul Ross R."/>
            <person name="Yang R."/>
            <person name="Briner A.E."/>
            <person name="Felis G.E."/>
            <person name="de Vos W.M."/>
            <person name="Barrangou R."/>
            <person name="Klaenhammer T.R."/>
            <person name="Caufield P.W."/>
            <person name="Cui Y."/>
            <person name="Zhang H."/>
            <person name="O'Toole P.W."/>
        </authorList>
    </citation>
    <scope>NUCLEOTIDE SEQUENCE [LARGE SCALE GENOMIC DNA]</scope>
    <source>
        <strain evidence="12 13">DSM 20190</strain>
    </source>
</reference>
<dbReference type="GO" id="GO:0009146">
    <property type="term" value="P:purine nucleoside triphosphate catabolic process"/>
    <property type="evidence" value="ECO:0007669"/>
    <property type="project" value="UniProtKB-UniRule"/>
</dbReference>
<comment type="catalytic activity">
    <reaction evidence="10">
        <text>ITP + H2O = IMP + diphosphate + H(+)</text>
        <dbReference type="Rhea" id="RHEA:29399"/>
        <dbReference type="ChEBI" id="CHEBI:15377"/>
        <dbReference type="ChEBI" id="CHEBI:15378"/>
        <dbReference type="ChEBI" id="CHEBI:33019"/>
        <dbReference type="ChEBI" id="CHEBI:58053"/>
        <dbReference type="ChEBI" id="CHEBI:61402"/>
        <dbReference type="EC" id="3.6.1.66"/>
    </reaction>
</comment>
<evidence type="ECO:0000256" key="6">
    <source>
        <dbReference type="ARBA" id="ARBA00022842"/>
    </source>
</evidence>
<comment type="cofactor">
    <cofactor evidence="10">
        <name>Mg(2+)</name>
        <dbReference type="ChEBI" id="CHEBI:18420"/>
    </cofactor>
    <text evidence="10">Binds 1 Mg(2+) ion per subunit.</text>
</comment>
<keyword evidence="6 10" id="KW-0460">Magnesium</keyword>
<dbReference type="Gene3D" id="3.90.950.10">
    <property type="match status" value="1"/>
</dbReference>
<evidence type="ECO:0000256" key="3">
    <source>
        <dbReference type="ARBA" id="ARBA00022723"/>
    </source>
</evidence>
<feature type="binding site" evidence="10">
    <location>
        <position position="70"/>
    </location>
    <ligand>
        <name>Mg(2+)</name>
        <dbReference type="ChEBI" id="CHEBI:18420"/>
    </ligand>
</feature>
<dbReference type="GO" id="GO:0017111">
    <property type="term" value="F:ribonucleoside triphosphate phosphatase activity"/>
    <property type="evidence" value="ECO:0007669"/>
    <property type="project" value="InterPro"/>
</dbReference>
<evidence type="ECO:0000256" key="1">
    <source>
        <dbReference type="ARBA" id="ARBA00008023"/>
    </source>
</evidence>
<keyword evidence="13" id="KW-1185">Reference proteome</keyword>
<evidence type="ECO:0000256" key="5">
    <source>
        <dbReference type="ARBA" id="ARBA00022801"/>
    </source>
</evidence>
<dbReference type="Proteomes" id="UP000051296">
    <property type="component" value="Unassembled WGS sequence"/>
</dbReference>
<dbReference type="GO" id="GO:0046872">
    <property type="term" value="F:metal ion binding"/>
    <property type="evidence" value="ECO:0007669"/>
    <property type="project" value="UniProtKB-KW"/>
</dbReference>
<dbReference type="CDD" id="cd00515">
    <property type="entry name" value="HAM1"/>
    <property type="match status" value="1"/>
</dbReference>
<dbReference type="InterPro" id="IPR002637">
    <property type="entry name" value="RdgB/HAM1"/>
</dbReference>
<evidence type="ECO:0000256" key="10">
    <source>
        <dbReference type="HAMAP-Rule" id="MF_01405"/>
    </source>
</evidence>
<dbReference type="EC" id="3.6.1.66" evidence="10"/>
<keyword evidence="7 10" id="KW-0546">Nucleotide metabolism</keyword>
<evidence type="ECO:0000256" key="8">
    <source>
        <dbReference type="ARBA" id="ARBA00051875"/>
    </source>
</evidence>
<keyword evidence="3 10" id="KW-0479">Metal-binding</keyword>
<dbReference type="GO" id="GO:0000166">
    <property type="term" value="F:nucleotide binding"/>
    <property type="evidence" value="ECO:0007669"/>
    <property type="project" value="UniProtKB-KW"/>
</dbReference>
<evidence type="ECO:0000313" key="12">
    <source>
        <dbReference type="EMBL" id="KRN33661.1"/>
    </source>
</evidence>
<dbReference type="GO" id="GO:0036220">
    <property type="term" value="F:ITP diphosphatase activity"/>
    <property type="evidence" value="ECO:0007669"/>
    <property type="project" value="UniProtKB-UniRule"/>
</dbReference>
<comment type="caution">
    <text evidence="12">The sequence shown here is derived from an EMBL/GenBank/DDBJ whole genome shotgun (WGS) entry which is preliminary data.</text>
</comment>
<comment type="catalytic activity">
    <reaction evidence="9 10">
        <text>XTP + H2O = XMP + diphosphate + H(+)</text>
        <dbReference type="Rhea" id="RHEA:28610"/>
        <dbReference type="ChEBI" id="CHEBI:15377"/>
        <dbReference type="ChEBI" id="CHEBI:15378"/>
        <dbReference type="ChEBI" id="CHEBI:33019"/>
        <dbReference type="ChEBI" id="CHEBI:57464"/>
        <dbReference type="ChEBI" id="CHEBI:61314"/>
        <dbReference type="EC" id="3.6.1.66"/>
    </reaction>
</comment>
<dbReference type="NCBIfam" id="TIGR00042">
    <property type="entry name" value="RdgB/HAM1 family non-canonical purine NTP pyrophosphatase"/>
    <property type="match status" value="1"/>
</dbReference>
<dbReference type="PANTHER" id="PTHR11067">
    <property type="entry name" value="INOSINE TRIPHOSPHATE PYROPHOSPHATASE/HAM1 PROTEIN"/>
    <property type="match status" value="1"/>
</dbReference>
<dbReference type="InterPro" id="IPR029001">
    <property type="entry name" value="ITPase-like_fam"/>
</dbReference>
<dbReference type="GO" id="GO:0036222">
    <property type="term" value="F:XTP diphosphatase activity"/>
    <property type="evidence" value="ECO:0007669"/>
    <property type="project" value="UniProtKB-UniRule"/>
</dbReference>
<dbReference type="HAMAP" id="MF_01405">
    <property type="entry name" value="Non_canon_purine_NTPase"/>
    <property type="match status" value="1"/>
</dbReference>
<evidence type="ECO:0000256" key="7">
    <source>
        <dbReference type="ARBA" id="ARBA00023080"/>
    </source>
</evidence>
<comment type="catalytic activity">
    <reaction evidence="8 10">
        <text>dITP + H2O = dIMP + diphosphate + H(+)</text>
        <dbReference type="Rhea" id="RHEA:28342"/>
        <dbReference type="ChEBI" id="CHEBI:15377"/>
        <dbReference type="ChEBI" id="CHEBI:15378"/>
        <dbReference type="ChEBI" id="CHEBI:33019"/>
        <dbReference type="ChEBI" id="CHEBI:61194"/>
        <dbReference type="ChEBI" id="CHEBI:61382"/>
        <dbReference type="EC" id="3.6.1.66"/>
    </reaction>
</comment>
<comment type="function">
    <text evidence="10">Pyrophosphatase that catalyzes the hydrolysis of nucleoside triphosphates to their monophosphate derivatives, with a high preference for the non-canonical purine nucleotides XTP (xanthosine triphosphate), dITP (deoxyinosine triphosphate) and ITP. Seems to function as a house-cleaning enzyme that removes non-canonical purine nucleotides from the nucleotide pool, thus preventing their incorporation into DNA/RNA and avoiding chromosomal lesions.</text>
</comment>
<comment type="similarity">
    <text evidence="1 10 11">Belongs to the HAM1 NTPase family.</text>
</comment>